<accession>A0AB34G0D1</accession>
<dbReference type="AlphaFoldDB" id="A0AB34G0D1"/>
<proteinExistence type="predicted"/>
<evidence type="ECO:0000256" key="2">
    <source>
        <dbReference type="SAM" id="Phobius"/>
    </source>
</evidence>
<feature type="transmembrane region" description="Helical" evidence="2">
    <location>
        <begin position="154"/>
        <end position="172"/>
    </location>
</feature>
<reference evidence="3" key="1">
    <citation type="submission" date="2023-01" db="EMBL/GenBank/DDBJ databases">
        <title>The growth and conidiation of Purpureocillium lavendulum are regulated by nitrogen source and histone H3K14 acetylation.</title>
        <authorList>
            <person name="Tang P."/>
            <person name="Han J."/>
            <person name="Zhang C."/>
            <person name="Tang P."/>
            <person name="Qi F."/>
            <person name="Zhang K."/>
            <person name="Liang L."/>
        </authorList>
    </citation>
    <scope>NUCLEOTIDE SEQUENCE</scope>
    <source>
        <strain evidence="3">YMF1.00683</strain>
    </source>
</reference>
<gene>
    <name evidence="3" type="ORF">O9K51_03000</name>
</gene>
<evidence type="ECO:0000313" key="3">
    <source>
        <dbReference type="EMBL" id="KAJ6444604.1"/>
    </source>
</evidence>
<feature type="transmembrane region" description="Helical" evidence="2">
    <location>
        <begin position="178"/>
        <end position="196"/>
    </location>
</feature>
<keyword evidence="2" id="KW-0812">Transmembrane</keyword>
<comment type="caution">
    <text evidence="3">The sequence shown here is derived from an EMBL/GenBank/DDBJ whole genome shotgun (WGS) entry which is preliminary data.</text>
</comment>
<evidence type="ECO:0000256" key="1">
    <source>
        <dbReference type="SAM" id="MobiDB-lite"/>
    </source>
</evidence>
<organism evidence="3 4">
    <name type="scientific">Purpureocillium lavendulum</name>
    <dbReference type="NCBI Taxonomy" id="1247861"/>
    <lineage>
        <taxon>Eukaryota</taxon>
        <taxon>Fungi</taxon>
        <taxon>Dikarya</taxon>
        <taxon>Ascomycota</taxon>
        <taxon>Pezizomycotina</taxon>
        <taxon>Sordariomycetes</taxon>
        <taxon>Hypocreomycetidae</taxon>
        <taxon>Hypocreales</taxon>
        <taxon>Ophiocordycipitaceae</taxon>
        <taxon>Purpureocillium</taxon>
    </lineage>
</organism>
<keyword evidence="4" id="KW-1185">Reference proteome</keyword>
<dbReference type="Proteomes" id="UP001163105">
    <property type="component" value="Unassembled WGS sequence"/>
</dbReference>
<sequence length="369" mass="39847">MAHAGVRELDLSNCTPSFVADRVGVAPGLRCSAAFFTFLRANLVLTPSAISSPGNTPYLEPYSPQLPPYHQLVNHNHQLHQQHSRLSSTSPSTPSPLAAQPLSTRHRYPDDDVPPLSLDTLATPDDKAEGLRLVADSVAQMRPRAARVLARHPLVLAALASAWALVCGFVHASRGGSAGLALPLGCIAVAAYLLAVRLSTAGYDKLAESIDVSWLQHPSSSGHEDVVLGARRGGILVGALVLRIEPRLGANTAGSSSSNGSQAFQYLHRRKNRSRSASFRGGRGVIRAWTTLDGRRGEGIGRELLHAAVRRTRDVCGRDAQVGFAKEHANSVMLLPDIFTAPFKHDERRAAESLQAVVDEWDVFRRKKR</sequence>
<keyword evidence="2" id="KW-1133">Transmembrane helix</keyword>
<feature type="compositionally biased region" description="Low complexity" evidence="1">
    <location>
        <begin position="84"/>
        <end position="103"/>
    </location>
</feature>
<dbReference type="InterPro" id="IPR016181">
    <property type="entry name" value="Acyl_CoA_acyltransferase"/>
</dbReference>
<keyword evidence="2" id="KW-0472">Membrane</keyword>
<evidence type="ECO:0000313" key="4">
    <source>
        <dbReference type="Proteomes" id="UP001163105"/>
    </source>
</evidence>
<protein>
    <submittedName>
        <fullName evidence="3">GCN5-related N-acetyltransferase (GNAT) domain-containingprotein</fullName>
    </submittedName>
</protein>
<feature type="region of interest" description="Disordered" evidence="1">
    <location>
        <begin position="77"/>
        <end position="123"/>
    </location>
</feature>
<name>A0AB34G0D1_9HYPO</name>
<dbReference type="SUPFAM" id="SSF55729">
    <property type="entry name" value="Acyl-CoA N-acyltransferases (Nat)"/>
    <property type="match status" value="1"/>
</dbReference>
<dbReference type="EMBL" id="JAQHRD010000002">
    <property type="protein sequence ID" value="KAJ6444604.1"/>
    <property type="molecule type" value="Genomic_DNA"/>
</dbReference>